<proteinExistence type="predicted"/>
<accession>A0A1Z3HQD5</accession>
<feature type="transmembrane region" description="Helical" evidence="1">
    <location>
        <begin position="31"/>
        <end position="48"/>
    </location>
</feature>
<evidence type="ECO:0000256" key="1">
    <source>
        <dbReference type="SAM" id="Phobius"/>
    </source>
</evidence>
<keyword evidence="3" id="KW-1185">Reference proteome</keyword>
<dbReference type="OrthoDB" id="466791at2"/>
<keyword evidence="1" id="KW-0472">Membrane</keyword>
<gene>
    <name evidence="2" type="ORF">XM38_034870</name>
</gene>
<sequence length="292" mass="31176">MTEPLYIVTSFPLESAGRSCEHSYSPFGRQVRLGILLLLLVGSWGLILDRAAKAQRLTEPLAEPLAQVLDTPPPPPASSVGSAPLPTSGEQYIVFVNGNSPLLLDQIRQVEPEAFLSRHEGRSVIQVGRFNHADNAQTRASELSMLGIEARIATVPAAMTYNTPPAPTISTSSSSGSLPPLPVAATPQNIEFGQSLQGASPAAPVSETTATAPPQVANAPYYVVIPARSQELAELRSQIIQLGTPADQVHARQSPRGPHVAVGPFSDRGLAAEWTDYLRDAGWRSARVHYEP</sequence>
<dbReference type="AlphaFoldDB" id="A0A1Z3HQD5"/>
<dbReference type="STRING" id="1641165.XM38_05985"/>
<keyword evidence="1" id="KW-1133">Transmembrane helix</keyword>
<dbReference type="GO" id="GO:0042834">
    <property type="term" value="F:peptidoglycan binding"/>
    <property type="evidence" value="ECO:0007669"/>
    <property type="project" value="InterPro"/>
</dbReference>
<evidence type="ECO:0000313" key="2">
    <source>
        <dbReference type="EMBL" id="ASC72529.1"/>
    </source>
</evidence>
<organism evidence="2 3">
    <name type="scientific">Halomicronema hongdechloris C2206</name>
    <dbReference type="NCBI Taxonomy" id="1641165"/>
    <lineage>
        <taxon>Bacteria</taxon>
        <taxon>Bacillati</taxon>
        <taxon>Cyanobacteriota</taxon>
        <taxon>Cyanophyceae</taxon>
        <taxon>Nodosilineales</taxon>
        <taxon>Nodosilineaceae</taxon>
        <taxon>Halomicronema</taxon>
    </lineage>
</organism>
<dbReference type="RefSeq" id="WP_137455148.1">
    <property type="nucleotide sequence ID" value="NZ_CP021983.2"/>
</dbReference>
<dbReference type="KEGG" id="hhg:XM38_034870"/>
<dbReference type="EMBL" id="CP021983">
    <property type="protein sequence ID" value="ASC72529.1"/>
    <property type="molecule type" value="Genomic_DNA"/>
</dbReference>
<dbReference type="Proteomes" id="UP000191901">
    <property type="component" value="Chromosome"/>
</dbReference>
<name>A0A1Z3HQD5_9CYAN</name>
<protein>
    <recommendedName>
        <fullName evidence="4">SPOR domain-containing protein</fullName>
    </recommendedName>
</protein>
<dbReference type="SUPFAM" id="SSF110997">
    <property type="entry name" value="Sporulation related repeat"/>
    <property type="match status" value="1"/>
</dbReference>
<evidence type="ECO:0000313" key="3">
    <source>
        <dbReference type="Proteomes" id="UP000191901"/>
    </source>
</evidence>
<evidence type="ECO:0008006" key="4">
    <source>
        <dbReference type="Google" id="ProtNLM"/>
    </source>
</evidence>
<dbReference type="InterPro" id="IPR036680">
    <property type="entry name" value="SPOR-like_sf"/>
</dbReference>
<reference evidence="2 3" key="1">
    <citation type="journal article" date="2016" name="Biochim. Biophys. Acta">
        <title>Characterization of red-shifted phycobilisomes isolated from the chlorophyll f-containing cyanobacterium Halomicronema hongdechloris.</title>
        <authorList>
            <person name="Li Y."/>
            <person name="Lin Y."/>
            <person name="Garvey C.J."/>
            <person name="Birch D."/>
            <person name="Corkery R.W."/>
            <person name="Loughlin P.C."/>
            <person name="Scheer H."/>
            <person name="Willows R.D."/>
            <person name="Chen M."/>
        </authorList>
    </citation>
    <scope>NUCLEOTIDE SEQUENCE [LARGE SCALE GENOMIC DNA]</scope>
    <source>
        <strain evidence="2 3">C2206</strain>
    </source>
</reference>
<keyword evidence="1" id="KW-0812">Transmembrane</keyword>